<dbReference type="NCBIfam" id="TIGR00051">
    <property type="entry name" value="YbgC/FadM family acyl-CoA thioesterase"/>
    <property type="match status" value="1"/>
</dbReference>
<dbReference type="Pfam" id="PF03061">
    <property type="entry name" value="4HBT"/>
    <property type="match status" value="1"/>
</dbReference>
<dbReference type="RefSeq" id="WP_109718966.1">
    <property type="nucleotide sequence ID" value="NZ_QEQK01000002.1"/>
</dbReference>
<evidence type="ECO:0000256" key="2">
    <source>
        <dbReference type="ARBA" id="ARBA00022801"/>
    </source>
</evidence>
<dbReference type="AlphaFoldDB" id="A0A363UPU4"/>
<dbReference type="EMBL" id="QEQK01000002">
    <property type="protein sequence ID" value="PWN57462.1"/>
    <property type="molecule type" value="Genomic_DNA"/>
</dbReference>
<evidence type="ECO:0000313" key="5">
    <source>
        <dbReference type="Proteomes" id="UP000251800"/>
    </source>
</evidence>
<dbReference type="SUPFAM" id="SSF54637">
    <property type="entry name" value="Thioesterase/thiol ester dehydrase-isomerase"/>
    <property type="match status" value="1"/>
</dbReference>
<evidence type="ECO:0000313" key="4">
    <source>
        <dbReference type="EMBL" id="PWN57462.1"/>
    </source>
</evidence>
<comment type="caution">
    <text evidence="4">The sequence shown here is derived from an EMBL/GenBank/DDBJ whole genome shotgun (WGS) entry which is preliminary data.</text>
</comment>
<dbReference type="InterPro" id="IPR014166">
    <property type="entry name" value="Tol-Pal_acyl-CoA_thioesterase"/>
</dbReference>
<keyword evidence="2" id="KW-0378">Hydrolase</keyword>
<dbReference type="InterPro" id="IPR008272">
    <property type="entry name" value="HB-CoA_thioesterase_AS"/>
</dbReference>
<dbReference type="PIRSF" id="PIRSF003230">
    <property type="entry name" value="YbgC"/>
    <property type="match status" value="1"/>
</dbReference>
<dbReference type="Gene3D" id="3.10.129.10">
    <property type="entry name" value="Hotdog Thioesterase"/>
    <property type="match status" value="1"/>
</dbReference>
<dbReference type="GO" id="GO:0047617">
    <property type="term" value="F:fatty acyl-CoA hydrolase activity"/>
    <property type="evidence" value="ECO:0007669"/>
    <property type="project" value="TreeGrafter"/>
</dbReference>
<name>A0A363UPU4_9GAMM</name>
<dbReference type="CDD" id="cd00586">
    <property type="entry name" value="4HBT"/>
    <property type="match status" value="1"/>
</dbReference>
<protein>
    <submittedName>
        <fullName evidence="4">Tol-pal system-associated acyl-CoA thioesterase</fullName>
    </submittedName>
</protein>
<dbReference type="InterPro" id="IPR029069">
    <property type="entry name" value="HotDog_dom_sf"/>
</dbReference>
<dbReference type="InterPro" id="IPR050563">
    <property type="entry name" value="4-hydroxybenzoyl-CoA_TE"/>
</dbReference>
<reference evidence="4 5" key="1">
    <citation type="submission" date="2018-05" db="EMBL/GenBank/DDBJ databases">
        <title>Abyssibacter profundi OUC007T gen. nov., sp. nov, a marine bacterium isolated from seawater of the Mariana Trench.</title>
        <authorList>
            <person name="Zhou S."/>
        </authorList>
    </citation>
    <scope>NUCLEOTIDE SEQUENCE [LARGE SCALE GENOMIC DNA]</scope>
    <source>
        <strain evidence="4 5">OUC007</strain>
    </source>
</reference>
<dbReference type="InterPro" id="IPR006683">
    <property type="entry name" value="Thioestr_dom"/>
</dbReference>
<dbReference type="PROSITE" id="PS01328">
    <property type="entry name" value="4HBCOA_THIOESTERASE"/>
    <property type="match status" value="1"/>
</dbReference>
<gene>
    <name evidence="4" type="primary">ybgC</name>
    <name evidence="4" type="ORF">DEH80_02945</name>
</gene>
<dbReference type="OrthoDB" id="9808429at2"/>
<proteinExistence type="inferred from homology"/>
<keyword evidence="5" id="KW-1185">Reference proteome</keyword>
<organism evidence="4 5">
    <name type="scientific">Abyssibacter profundi</name>
    <dbReference type="NCBI Taxonomy" id="2182787"/>
    <lineage>
        <taxon>Bacteria</taxon>
        <taxon>Pseudomonadati</taxon>
        <taxon>Pseudomonadota</taxon>
        <taxon>Gammaproteobacteria</taxon>
        <taxon>Chromatiales</taxon>
        <taxon>Oceanococcaceae</taxon>
        <taxon>Abyssibacter</taxon>
    </lineage>
</organism>
<accession>A0A363UPU4</accession>
<sequence>MSDETFWWTTRVYYEDTDASGVVYHANYLRFLERARTEWVRSLGWSQESLRHELDLCFAVSEMTTRFRGPARLDDQLAISVRVIQQRRASLRFAQTVHRDAPDGACLIEAEVRAACLTESTFKPRALPASFFGSTA</sequence>
<feature type="domain" description="Thioesterase" evidence="3">
    <location>
        <begin position="21"/>
        <end position="102"/>
    </location>
</feature>
<dbReference type="NCBIfam" id="TIGR02799">
    <property type="entry name" value="thio_ybgC"/>
    <property type="match status" value="1"/>
</dbReference>
<evidence type="ECO:0000259" key="3">
    <source>
        <dbReference type="Pfam" id="PF03061"/>
    </source>
</evidence>
<dbReference type="Proteomes" id="UP000251800">
    <property type="component" value="Unassembled WGS sequence"/>
</dbReference>
<dbReference type="PANTHER" id="PTHR31793:SF37">
    <property type="entry name" value="ACYL-COA THIOESTER HYDROLASE YBGC"/>
    <property type="match status" value="1"/>
</dbReference>
<evidence type="ECO:0000256" key="1">
    <source>
        <dbReference type="ARBA" id="ARBA00005953"/>
    </source>
</evidence>
<dbReference type="InterPro" id="IPR006684">
    <property type="entry name" value="YbgC/YbaW"/>
</dbReference>
<dbReference type="PANTHER" id="PTHR31793">
    <property type="entry name" value="4-HYDROXYBENZOYL-COA THIOESTERASE FAMILY MEMBER"/>
    <property type="match status" value="1"/>
</dbReference>
<dbReference type="FunFam" id="3.10.129.10:FF:000004">
    <property type="entry name" value="Tol-pal system-associated acyl-CoA thioesterase"/>
    <property type="match status" value="1"/>
</dbReference>
<comment type="similarity">
    <text evidence="1">Belongs to the 4-hydroxybenzoyl-CoA thioesterase family.</text>
</comment>